<feature type="domain" description="PurM-like C-terminal" evidence="3">
    <location>
        <begin position="151"/>
        <end position="307"/>
    </location>
</feature>
<comment type="similarity">
    <text evidence="1">Belongs to the HypE family.</text>
</comment>
<evidence type="ECO:0000313" key="5">
    <source>
        <dbReference type="Proteomes" id="UP001519306"/>
    </source>
</evidence>
<dbReference type="SUPFAM" id="SSF56042">
    <property type="entry name" value="PurM C-terminal domain-like"/>
    <property type="match status" value="1"/>
</dbReference>
<dbReference type="Pfam" id="PF02769">
    <property type="entry name" value="AIRS_C"/>
    <property type="match status" value="1"/>
</dbReference>
<dbReference type="SUPFAM" id="SSF55326">
    <property type="entry name" value="PurM N-terminal domain-like"/>
    <property type="match status" value="1"/>
</dbReference>
<gene>
    <name evidence="4" type="ORF">J2Z71_000686</name>
</gene>
<dbReference type="EMBL" id="JAGGLJ010000005">
    <property type="protein sequence ID" value="MBP2025161.1"/>
    <property type="molecule type" value="Genomic_DNA"/>
</dbReference>
<dbReference type="InterPro" id="IPR010918">
    <property type="entry name" value="PurM-like_C_dom"/>
</dbReference>
<dbReference type="PIRSF" id="PIRSF005644">
    <property type="entry name" value="Hdrgns_mtr_HypE"/>
    <property type="match status" value="1"/>
</dbReference>
<sequence length="328" mass="36382">MEIGKVSNNDLNNYVFKNINKRRNEVLSGPNIGMDTSVLDFNGDLIVLSTDPITGATKDLGKLAIHVSCNDVACECAEPIGVLMTILLPPSATLEELEEIVKDANTECERLNVEIIGGHTEVTDAVNRIVVATTVIGKVKREHLPQREKIEVGDVIAISKYVGIEGTSIIFNEKYNELNSLFNDEDIKKLKNMSKSFSVLEEALIAKNYRVKHLHDITEGGIYGAIWETANAINQKVIVDFESIPVLDFTKKIADHYNINLYRLISSGSMIMVVAKDDFINYKKACEKENIKITQVGVVEEGSGAFVKKDNEIHPIEEPGSDELYKVV</sequence>
<evidence type="ECO:0000259" key="3">
    <source>
        <dbReference type="Pfam" id="PF02769"/>
    </source>
</evidence>
<name>A0ABS4KD20_9FIRM</name>
<dbReference type="Gene3D" id="3.90.650.10">
    <property type="entry name" value="PurM-like C-terminal domain"/>
    <property type="match status" value="1"/>
</dbReference>
<dbReference type="InterPro" id="IPR036921">
    <property type="entry name" value="PurM-like_N_sf"/>
</dbReference>
<evidence type="ECO:0000256" key="1">
    <source>
        <dbReference type="ARBA" id="ARBA00006243"/>
    </source>
</evidence>
<reference evidence="4 5" key="1">
    <citation type="submission" date="2021-03" db="EMBL/GenBank/DDBJ databases">
        <title>Genomic Encyclopedia of Type Strains, Phase IV (KMG-IV): sequencing the most valuable type-strain genomes for metagenomic binning, comparative biology and taxonomic classification.</title>
        <authorList>
            <person name="Goeker M."/>
        </authorList>
    </citation>
    <scope>NUCLEOTIDE SEQUENCE [LARGE SCALE GENOMIC DNA]</scope>
    <source>
        <strain evidence="4 5">DSM 27563</strain>
    </source>
</reference>
<dbReference type="CDD" id="cd06061">
    <property type="entry name" value="PurM-like1"/>
    <property type="match status" value="1"/>
</dbReference>
<evidence type="ECO:0000313" key="4">
    <source>
        <dbReference type="EMBL" id="MBP2025161.1"/>
    </source>
</evidence>
<dbReference type="Proteomes" id="UP001519306">
    <property type="component" value="Unassembled WGS sequence"/>
</dbReference>
<organism evidence="4 5">
    <name type="scientific">Peptoniphilus stercorisuis</name>
    <dbReference type="NCBI Taxonomy" id="1436965"/>
    <lineage>
        <taxon>Bacteria</taxon>
        <taxon>Bacillati</taxon>
        <taxon>Bacillota</taxon>
        <taxon>Tissierellia</taxon>
        <taxon>Tissierellales</taxon>
        <taxon>Peptoniphilaceae</taxon>
        <taxon>Peptoniphilus</taxon>
    </lineage>
</organism>
<dbReference type="InterPro" id="IPR036676">
    <property type="entry name" value="PurM-like_C_sf"/>
</dbReference>
<comment type="caution">
    <text evidence="4">The sequence shown here is derived from an EMBL/GenBank/DDBJ whole genome shotgun (WGS) entry which is preliminary data.</text>
</comment>
<accession>A0ABS4KD20</accession>
<protein>
    <submittedName>
        <fullName evidence="4">Hydrogenase expression/formation protein HypE</fullName>
    </submittedName>
</protein>
<evidence type="ECO:0000259" key="2">
    <source>
        <dbReference type="Pfam" id="PF00586"/>
    </source>
</evidence>
<proteinExistence type="inferred from homology"/>
<dbReference type="InterPro" id="IPR016188">
    <property type="entry name" value="PurM-like_N"/>
</dbReference>
<keyword evidence="5" id="KW-1185">Reference proteome</keyword>
<dbReference type="RefSeq" id="WP_210060458.1">
    <property type="nucleotide sequence ID" value="NZ_JAGGLJ010000005.1"/>
</dbReference>
<dbReference type="PANTHER" id="PTHR30303">
    <property type="entry name" value="HYDROGENASE ISOENZYMES FORMATION PROTEIN HYPE"/>
    <property type="match status" value="1"/>
</dbReference>
<dbReference type="Gene3D" id="3.30.1330.10">
    <property type="entry name" value="PurM-like, N-terminal domain"/>
    <property type="match status" value="1"/>
</dbReference>
<feature type="domain" description="PurM-like N-terminal" evidence="2">
    <location>
        <begin position="34"/>
        <end position="139"/>
    </location>
</feature>
<dbReference type="Pfam" id="PF00586">
    <property type="entry name" value="AIRS"/>
    <property type="match status" value="1"/>
</dbReference>
<dbReference type="PANTHER" id="PTHR30303:SF4">
    <property type="entry name" value="HYDROGENASE EXPRESSION_FORMATION PROTEIN HYPE"/>
    <property type="match status" value="1"/>
</dbReference>
<dbReference type="InterPro" id="IPR011854">
    <property type="entry name" value="HypE"/>
</dbReference>